<dbReference type="EMBL" id="AP019563">
    <property type="protein sequence ID" value="BBJ31880.1"/>
    <property type="molecule type" value="Genomic_DNA"/>
</dbReference>
<dbReference type="KEGG" id="ras:RAS_09890"/>
<dbReference type="GO" id="GO:0008168">
    <property type="term" value="F:methyltransferase activity"/>
    <property type="evidence" value="ECO:0007669"/>
    <property type="project" value="InterPro"/>
</dbReference>
<dbReference type="RefSeq" id="WP_232049158.1">
    <property type="nucleotide sequence ID" value="NZ_AP019563.1"/>
</dbReference>
<keyword evidence="4" id="KW-1185">Reference proteome</keyword>
<dbReference type="GO" id="GO:0003677">
    <property type="term" value="F:DNA binding"/>
    <property type="evidence" value="ECO:0007669"/>
    <property type="project" value="InterPro"/>
</dbReference>
<organism evidence="3 4">
    <name type="scientific">Rickettsia asiatica</name>
    <dbReference type="NCBI Taxonomy" id="238800"/>
    <lineage>
        <taxon>Bacteria</taxon>
        <taxon>Pseudomonadati</taxon>
        <taxon>Pseudomonadota</taxon>
        <taxon>Alphaproteobacteria</taxon>
        <taxon>Rickettsiales</taxon>
        <taxon>Rickettsiaceae</taxon>
        <taxon>Rickettsieae</taxon>
        <taxon>Rickettsia</taxon>
        <taxon>spotted fever group</taxon>
    </lineage>
</organism>
<dbReference type="Pfam" id="PF02805">
    <property type="entry name" value="Ada_Zn_binding"/>
    <property type="match status" value="1"/>
</dbReference>
<dbReference type="AlphaFoldDB" id="A0A510G7W7"/>
<evidence type="ECO:0000313" key="4">
    <source>
        <dbReference type="Proteomes" id="UP000321183"/>
    </source>
</evidence>
<dbReference type="GO" id="GO:0008270">
    <property type="term" value="F:zinc ion binding"/>
    <property type="evidence" value="ECO:0007669"/>
    <property type="project" value="InterPro"/>
</dbReference>
<reference evidence="3 4" key="1">
    <citation type="submission" date="2019-04" db="EMBL/GenBank/DDBJ databases">
        <title>Draft genome sequence of Rickettsia asiatica Maytaro1284.</title>
        <authorList>
            <person name="Thu M."/>
            <person name="Qiu Y."/>
            <person name="Nakao R."/>
        </authorList>
    </citation>
    <scope>NUCLEOTIDE SEQUENCE [LARGE SCALE GENOMIC DNA]</scope>
    <source>
        <strain evidence="3 4">Maytaro1284</strain>
    </source>
</reference>
<gene>
    <name evidence="3" type="ORF">RAS_09890</name>
</gene>
<dbReference type="Proteomes" id="UP000321183">
    <property type="component" value="Chromosome"/>
</dbReference>
<accession>A0A510G7W7</accession>
<dbReference type="GO" id="GO:0006355">
    <property type="term" value="P:regulation of DNA-templated transcription"/>
    <property type="evidence" value="ECO:0007669"/>
    <property type="project" value="InterPro"/>
</dbReference>
<dbReference type="GO" id="GO:0006281">
    <property type="term" value="P:DNA repair"/>
    <property type="evidence" value="ECO:0007669"/>
    <property type="project" value="InterPro"/>
</dbReference>
<name>A0A510G7W7_9RICK</name>
<dbReference type="SUPFAM" id="SSF57884">
    <property type="entry name" value="Ada DNA repair protein, N-terminal domain (N-Ada 10)"/>
    <property type="match status" value="1"/>
</dbReference>
<evidence type="ECO:0000313" key="3">
    <source>
        <dbReference type="EMBL" id="BBJ31880.1"/>
    </source>
</evidence>
<sequence>MFNELQRQEYYQALISKDDRYENIFFVAVKTIGVFCRPTCPARKPKFENCEFYKTAKEALHASYRPCQRCKPSFSSLRSFGFSSYSC</sequence>
<feature type="domain" description="Ada DNA repair metal-binding" evidence="2">
    <location>
        <begin position="10"/>
        <end position="72"/>
    </location>
</feature>
<protein>
    <recommendedName>
        <fullName evidence="2">Ada DNA repair metal-binding domain-containing protein</fullName>
    </recommendedName>
</protein>
<dbReference type="Gene3D" id="3.40.10.10">
    <property type="entry name" value="DNA Methylphosphotriester Repair Domain"/>
    <property type="match status" value="1"/>
</dbReference>
<evidence type="ECO:0000259" key="2">
    <source>
        <dbReference type="Pfam" id="PF02805"/>
    </source>
</evidence>
<dbReference type="InterPro" id="IPR004026">
    <property type="entry name" value="Ada_DNA_repair_Zn-bd"/>
</dbReference>
<proteinExistence type="predicted"/>
<keyword evidence="1" id="KW-0010">Activator</keyword>
<evidence type="ECO:0000256" key="1">
    <source>
        <dbReference type="ARBA" id="ARBA00023159"/>
    </source>
</evidence>
<dbReference type="InterPro" id="IPR035451">
    <property type="entry name" value="Ada-like_dom_sf"/>
</dbReference>